<feature type="compositionally biased region" description="Acidic residues" evidence="1">
    <location>
        <begin position="181"/>
        <end position="216"/>
    </location>
</feature>
<evidence type="ECO:0000313" key="4">
    <source>
        <dbReference type="Proteomes" id="UP001208690"/>
    </source>
</evidence>
<dbReference type="EMBL" id="JALIEB010000005">
    <property type="protein sequence ID" value="MCV3271710.1"/>
    <property type="molecule type" value="Genomic_DNA"/>
</dbReference>
<dbReference type="CDD" id="cd05379">
    <property type="entry name" value="CAP_bacterial"/>
    <property type="match status" value="1"/>
</dbReference>
<evidence type="ECO:0000259" key="2">
    <source>
        <dbReference type="Pfam" id="PF00188"/>
    </source>
</evidence>
<dbReference type="InterPro" id="IPR014044">
    <property type="entry name" value="CAP_dom"/>
</dbReference>
<dbReference type="SUPFAM" id="SSF55797">
    <property type="entry name" value="PR-1-like"/>
    <property type="match status" value="1"/>
</dbReference>
<reference evidence="3 4" key="1">
    <citation type="submission" date="2022-04" db="EMBL/GenBank/DDBJ databases">
        <title>Roseobacter sp. WL0113 is a bacterium isolated from neritic sediment.</title>
        <authorList>
            <person name="Wang L."/>
            <person name="He W."/>
            <person name="Zhang D.-F."/>
        </authorList>
    </citation>
    <scope>NUCLEOTIDE SEQUENCE [LARGE SCALE GENOMIC DNA]</scope>
    <source>
        <strain evidence="3 4">WL0113</strain>
    </source>
</reference>
<gene>
    <name evidence="3" type="ORF">MUB52_09740</name>
</gene>
<dbReference type="InterPro" id="IPR035940">
    <property type="entry name" value="CAP_sf"/>
</dbReference>
<protein>
    <submittedName>
        <fullName evidence="3">CAP domain-containing protein</fullName>
    </submittedName>
</protein>
<organism evidence="3 4">
    <name type="scientific">Roseobacter sinensis</name>
    <dbReference type="NCBI Taxonomy" id="2931391"/>
    <lineage>
        <taxon>Bacteria</taxon>
        <taxon>Pseudomonadati</taxon>
        <taxon>Pseudomonadota</taxon>
        <taxon>Alphaproteobacteria</taxon>
        <taxon>Rhodobacterales</taxon>
        <taxon>Roseobacteraceae</taxon>
        <taxon>Roseobacter</taxon>
    </lineage>
</organism>
<keyword evidence="4" id="KW-1185">Reference proteome</keyword>
<dbReference type="Pfam" id="PF00188">
    <property type="entry name" value="CAP"/>
    <property type="match status" value="1"/>
</dbReference>
<name>A0ABT3BDQ7_9RHOB</name>
<feature type="region of interest" description="Disordered" evidence="1">
    <location>
        <begin position="153"/>
        <end position="293"/>
    </location>
</feature>
<dbReference type="Proteomes" id="UP001208690">
    <property type="component" value="Unassembled WGS sequence"/>
</dbReference>
<feature type="compositionally biased region" description="Acidic residues" evidence="1">
    <location>
        <begin position="239"/>
        <end position="260"/>
    </location>
</feature>
<proteinExistence type="predicted"/>
<dbReference type="PANTHER" id="PTHR31157">
    <property type="entry name" value="SCP DOMAIN-CONTAINING PROTEIN"/>
    <property type="match status" value="1"/>
</dbReference>
<dbReference type="RefSeq" id="WP_263844030.1">
    <property type="nucleotide sequence ID" value="NZ_JALIEB010000005.1"/>
</dbReference>
<accession>A0ABT3BDQ7</accession>
<evidence type="ECO:0000256" key="1">
    <source>
        <dbReference type="SAM" id="MobiDB-lite"/>
    </source>
</evidence>
<sequence>MSRASDLERQMLDLINEERTSRDLDPVELELRLNDSSEDHSQWMLEEDRFSHAGENGSSAGDRMEAADFAFEGSWTWGENIAYQSERGAPGLADDVENLHDSLMNSPGHRANILNPDFEVVGLGIETGDFNGFDAVMVTQNFAATDAELQIDEGSSATSAEPVAEAPDPQPDPETPVAEAPDAETEEPVAEMPDLTEQDPPVEEAPEPDPMPDEPVAEAPVPASPDEPVAEAPVPEAPDTPELDDPVAEAPTPDDPDEPVAEAPTPEDPTPPEPEVPDDGTDTPGGTDDADTVAQLQFFLSGFLATLFDEDFTFTWNGGDDGEPQTTTFDVDELFDSLFDGSGDGDDDMAEDDMMMAQDAAQGDDGGFRFTEEWDCLA</sequence>
<feature type="compositionally biased region" description="Low complexity" evidence="1">
    <location>
        <begin position="217"/>
        <end position="234"/>
    </location>
</feature>
<dbReference type="Gene3D" id="3.40.33.10">
    <property type="entry name" value="CAP"/>
    <property type="match status" value="1"/>
</dbReference>
<dbReference type="PANTHER" id="PTHR31157:SF1">
    <property type="entry name" value="SCP DOMAIN-CONTAINING PROTEIN"/>
    <property type="match status" value="1"/>
</dbReference>
<comment type="caution">
    <text evidence="3">The sequence shown here is derived from an EMBL/GenBank/DDBJ whole genome shotgun (WGS) entry which is preliminary data.</text>
</comment>
<evidence type="ECO:0000313" key="3">
    <source>
        <dbReference type="EMBL" id="MCV3271710.1"/>
    </source>
</evidence>
<feature type="domain" description="SCP" evidence="2">
    <location>
        <begin position="12"/>
        <end position="142"/>
    </location>
</feature>